<dbReference type="Gene3D" id="2.130.10.30">
    <property type="entry name" value="Regulator of chromosome condensation 1/beta-lactamase-inhibitor protein II"/>
    <property type="match status" value="2"/>
</dbReference>
<feature type="domain" description="RCC1-like" evidence="2">
    <location>
        <begin position="139"/>
        <end position="382"/>
    </location>
</feature>
<dbReference type="Pfam" id="PF13540">
    <property type="entry name" value="RCC1_2"/>
    <property type="match status" value="2"/>
</dbReference>
<evidence type="ECO:0000313" key="3">
    <source>
        <dbReference type="EMBL" id="CAB4943205.1"/>
    </source>
</evidence>
<sequence length="758" mass="74975">MRFRRLFESLINLTVVAGLLGLVATPNPVSALVSTPAAPTLAAGGNHSCAIVSGGLVACWGRNGNGELGDSTTTSRNAPVTAKNLVGAVSVTAGTFHSCATTVSGVIYCWGSNGNGKLGDGTNTSRTIPTAVTGITNGVRVSAGGSHSCAILTTGKVRCWGSNLQGQLGDGTTNERSTSIEVLNISGAVAISTGNNFSCAVLSDNSVKCWGANGSGQLGNGSTIDSSNATTVSGLNDVVGIASGIGHSCALNSVGTVSCWGNNSNKQIGVDAPANAKLPIEVAGVSNAVDVAGGQKHTCVALATGAMKCWGDNFNGKLGDGTTTNSTSPTSVLSMTTALLPVAGENHTCARLINNTLKCWGAGAFGQIGDGLNLDRSLPVSVLGFATIAGGFTGITPYRILDTRSVGGGACISGVRSLQVAGVEGSGVPSNAAAVALNVTVVGPRAAGFLTVYPSDTALPLASNLNFSTGQVVANNVNVKTGADGAVNIYANGGCPEVVVDLVGSFSSGDPSAGGFTGITPVRIGDTRSDGGAGCVAGTRSFQVTGGVTGIPSDAVAAALNVTVVTPGAAGYLTVYPEGITRPVVSTLNFTAGQVVPNGTLLKIGNAGQIRVFANAGCPHVVVDVVGWFAPGISTLGGFVGITPVRLVDSRSSFGSSCLNRSLTQQVAGSSAAPDVPLNAGAVALNVTAIGGSVPGFITAYPAGVEPPNASTVNFNARQVVPNGALVKVGVFASDAFITNGGCPDLVVDVVGYFVGAG</sequence>
<evidence type="ECO:0000256" key="1">
    <source>
        <dbReference type="ARBA" id="ARBA00022737"/>
    </source>
</evidence>
<dbReference type="InterPro" id="IPR051210">
    <property type="entry name" value="Ub_ligase/GEF_domain"/>
</dbReference>
<dbReference type="Pfam" id="PF25390">
    <property type="entry name" value="WD40_RLD"/>
    <property type="match status" value="1"/>
</dbReference>
<dbReference type="InterPro" id="IPR000408">
    <property type="entry name" value="Reg_chr_condens"/>
</dbReference>
<dbReference type="PRINTS" id="PR00633">
    <property type="entry name" value="RCCNDNSATION"/>
</dbReference>
<dbReference type="PANTHER" id="PTHR22870:SF408">
    <property type="entry name" value="OS09G0560450 PROTEIN"/>
    <property type="match status" value="1"/>
</dbReference>
<evidence type="ECO:0000259" key="2">
    <source>
        <dbReference type="Pfam" id="PF25390"/>
    </source>
</evidence>
<dbReference type="InterPro" id="IPR058923">
    <property type="entry name" value="RCC1-like_dom"/>
</dbReference>
<dbReference type="PANTHER" id="PTHR22870">
    <property type="entry name" value="REGULATOR OF CHROMOSOME CONDENSATION"/>
    <property type="match status" value="1"/>
</dbReference>
<organism evidence="3">
    <name type="scientific">freshwater metagenome</name>
    <dbReference type="NCBI Taxonomy" id="449393"/>
    <lineage>
        <taxon>unclassified sequences</taxon>
        <taxon>metagenomes</taxon>
        <taxon>ecological metagenomes</taxon>
    </lineage>
</organism>
<protein>
    <submittedName>
        <fullName evidence="3">Unannotated protein</fullName>
    </submittedName>
</protein>
<dbReference type="EMBL" id="CAFBNL010000006">
    <property type="protein sequence ID" value="CAB4943205.1"/>
    <property type="molecule type" value="Genomic_DNA"/>
</dbReference>
<gene>
    <name evidence="3" type="ORF">UFOPK3789_00210</name>
</gene>
<accession>A0A6J7JIH3</accession>
<dbReference type="InterPro" id="IPR009091">
    <property type="entry name" value="RCC1/BLIP-II"/>
</dbReference>
<dbReference type="SUPFAM" id="SSF50985">
    <property type="entry name" value="RCC1/BLIP-II"/>
    <property type="match status" value="2"/>
</dbReference>
<keyword evidence="1" id="KW-0677">Repeat</keyword>
<dbReference type="AlphaFoldDB" id="A0A6J7JIH3"/>
<proteinExistence type="predicted"/>
<reference evidence="3" key="1">
    <citation type="submission" date="2020-05" db="EMBL/GenBank/DDBJ databases">
        <authorList>
            <person name="Chiriac C."/>
            <person name="Salcher M."/>
            <person name="Ghai R."/>
            <person name="Kavagutti S V."/>
        </authorList>
    </citation>
    <scope>NUCLEOTIDE SEQUENCE</scope>
</reference>
<dbReference type="PROSITE" id="PS50012">
    <property type="entry name" value="RCC1_3"/>
    <property type="match status" value="6"/>
</dbReference>
<name>A0A6J7JIH3_9ZZZZ</name>